<accession>G0MMF9</accession>
<dbReference type="HOGENOM" id="CLU_1134403_0_0_1"/>
<dbReference type="PANTHER" id="PTHR31379">
    <property type="entry name" value="F-BOX C PROTEIN-RELATED-RELATED"/>
    <property type="match status" value="1"/>
</dbReference>
<dbReference type="EMBL" id="GL379802">
    <property type="protein sequence ID" value="EGT37550.1"/>
    <property type="molecule type" value="Genomic_DNA"/>
</dbReference>
<dbReference type="InParanoid" id="G0MMF9"/>
<sequence>MSYDSLKILLQYAKPNLRFELSRRIPSIRLTEKAVPLRIDKLWIGSLGVEVNNTFYEARTIRYFPPSGIVPRRFHDSHDGDWDLDEWGFDDFSSETIFTPGDLVLQVKGQNPRQKIQNEEYKKDLEKRLKYIEWIIAKKSGENVESEWTGAEEKVRETMIEIQALFEGTKTERSIRIPVNNFSQISVSYGDDEAVEWGIQLRLLKIEVVAA</sequence>
<dbReference type="Proteomes" id="UP000008068">
    <property type="component" value="Unassembled WGS sequence"/>
</dbReference>
<evidence type="ECO:0000313" key="2">
    <source>
        <dbReference type="Proteomes" id="UP000008068"/>
    </source>
</evidence>
<proteinExistence type="predicted"/>
<dbReference type="AlphaFoldDB" id="G0MMF9"/>
<keyword evidence="2" id="KW-1185">Reference proteome</keyword>
<protein>
    <submittedName>
        <fullName evidence="1">Uncharacterized protein</fullName>
    </submittedName>
</protein>
<evidence type="ECO:0000313" key="1">
    <source>
        <dbReference type="EMBL" id="EGT37550.1"/>
    </source>
</evidence>
<dbReference type="PANTHER" id="PTHR31379:SF1">
    <property type="entry name" value="F-BOX C PROTEIN-RELATED"/>
    <property type="match status" value="1"/>
</dbReference>
<organism evidence="2">
    <name type="scientific">Caenorhabditis brenneri</name>
    <name type="common">Nematode worm</name>
    <dbReference type="NCBI Taxonomy" id="135651"/>
    <lineage>
        <taxon>Eukaryota</taxon>
        <taxon>Metazoa</taxon>
        <taxon>Ecdysozoa</taxon>
        <taxon>Nematoda</taxon>
        <taxon>Chromadorea</taxon>
        <taxon>Rhabditida</taxon>
        <taxon>Rhabditina</taxon>
        <taxon>Rhabditomorpha</taxon>
        <taxon>Rhabditoidea</taxon>
        <taxon>Rhabditidae</taxon>
        <taxon>Peloderinae</taxon>
        <taxon>Caenorhabditis</taxon>
    </lineage>
</organism>
<gene>
    <name evidence="1" type="ORF">CAEBREN_19096</name>
</gene>
<reference evidence="2" key="1">
    <citation type="submission" date="2011-07" db="EMBL/GenBank/DDBJ databases">
        <authorList>
            <consortium name="Caenorhabditis brenneri Sequencing and Analysis Consortium"/>
            <person name="Wilson R.K."/>
        </authorList>
    </citation>
    <scope>NUCLEOTIDE SEQUENCE [LARGE SCALE GENOMIC DNA]</scope>
    <source>
        <strain evidence="2">PB2801</strain>
    </source>
</reference>
<dbReference type="FunCoup" id="G0MMF9">
    <property type="interactions" value="1290"/>
</dbReference>
<name>G0MMF9_CAEBE</name>
<dbReference type="OrthoDB" id="5910191at2759"/>
<dbReference type="InterPro" id="IPR021942">
    <property type="entry name" value="DUF3557"/>
</dbReference>